<dbReference type="EMBL" id="JAFIRR010000168">
    <property type="protein sequence ID" value="MCO6419061.1"/>
    <property type="molecule type" value="Genomic_DNA"/>
</dbReference>
<dbReference type="Proteomes" id="UP001523392">
    <property type="component" value="Unassembled WGS sequence"/>
</dbReference>
<dbReference type="InterPro" id="IPR029063">
    <property type="entry name" value="SAM-dependent_MTases_sf"/>
</dbReference>
<proteinExistence type="predicted"/>
<protein>
    <recommendedName>
        <fullName evidence="3">Methyltransferase domain-containing protein</fullName>
    </recommendedName>
</protein>
<dbReference type="Gene3D" id="3.40.50.150">
    <property type="entry name" value="Vaccinia Virus protein VP39"/>
    <property type="match status" value="1"/>
</dbReference>
<evidence type="ECO:0000313" key="2">
    <source>
        <dbReference type="Proteomes" id="UP001523392"/>
    </source>
</evidence>
<dbReference type="SUPFAM" id="SSF53335">
    <property type="entry name" value="S-adenosyl-L-methionine-dependent methyltransferases"/>
    <property type="match status" value="1"/>
</dbReference>
<organism evidence="1 2">
    <name type="scientific">Siccirubricoccus soli</name>
    <dbReference type="NCBI Taxonomy" id="2899147"/>
    <lineage>
        <taxon>Bacteria</taxon>
        <taxon>Pseudomonadati</taxon>
        <taxon>Pseudomonadota</taxon>
        <taxon>Alphaproteobacteria</taxon>
        <taxon>Acetobacterales</taxon>
        <taxon>Roseomonadaceae</taxon>
        <taxon>Siccirubricoccus</taxon>
    </lineage>
</organism>
<accession>A0ABT1DAU7</accession>
<name>A0ABT1DAU7_9PROT</name>
<comment type="caution">
    <text evidence="1">The sequence shown here is derived from an EMBL/GenBank/DDBJ whole genome shotgun (WGS) entry which is preliminary data.</text>
</comment>
<evidence type="ECO:0008006" key="3">
    <source>
        <dbReference type="Google" id="ProtNLM"/>
    </source>
</evidence>
<evidence type="ECO:0000313" key="1">
    <source>
        <dbReference type="EMBL" id="MCO6419061.1"/>
    </source>
</evidence>
<sequence>MDIQSLISSLVPGRSFADLGGLWGTTNERISVALQAGAAAATMIDHQPLGNELWQEFDAHCARLGVSGYVSIQGDLDDPDLPHRLGQFEVLHCSGVIYHCPDPFHSLRQLRRLTGRHLLLGAMTVPEQVRNAAGAVDFSEGRMLALPALRGGALAVMQRHFDELHIKIPNINAPEREPWVLPDGMPNYSPWWWLFTVETLSAMAEAVGLRVVGSFESWAGYAHYIHCEVPE</sequence>
<reference evidence="1 2" key="1">
    <citation type="submission" date="2021-12" db="EMBL/GenBank/DDBJ databases">
        <title>Siccirubricoccus leaddurans sp. nov., a high concentration Zn2+ tolerance bacterium.</title>
        <authorList>
            <person name="Cao Y."/>
        </authorList>
    </citation>
    <scope>NUCLEOTIDE SEQUENCE [LARGE SCALE GENOMIC DNA]</scope>
    <source>
        <strain evidence="1 2">KC 17139</strain>
    </source>
</reference>
<dbReference type="RefSeq" id="WP_252955685.1">
    <property type="nucleotide sequence ID" value="NZ_JAFIRR010000168.1"/>
</dbReference>
<keyword evidence="2" id="KW-1185">Reference proteome</keyword>
<gene>
    <name evidence="1" type="ORF">JYK14_23295</name>
</gene>